<reference evidence="4 5" key="1">
    <citation type="journal article" date="2022" name="Nat. Plants">
        <title>Genomes of leafy and leafless Platanthera orchids illuminate the evolution of mycoheterotrophy.</title>
        <authorList>
            <person name="Li M.H."/>
            <person name="Liu K.W."/>
            <person name="Li Z."/>
            <person name="Lu H.C."/>
            <person name="Ye Q.L."/>
            <person name="Zhang D."/>
            <person name="Wang J.Y."/>
            <person name="Li Y.F."/>
            <person name="Zhong Z.M."/>
            <person name="Liu X."/>
            <person name="Yu X."/>
            <person name="Liu D.K."/>
            <person name="Tu X.D."/>
            <person name="Liu B."/>
            <person name="Hao Y."/>
            <person name="Liao X.Y."/>
            <person name="Jiang Y.T."/>
            <person name="Sun W.H."/>
            <person name="Chen J."/>
            <person name="Chen Y.Q."/>
            <person name="Ai Y."/>
            <person name="Zhai J.W."/>
            <person name="Wu S.S."/>
            <person name="Zhou Z."/>
            <person name="Hsiao Y.Y."/>
            <person name="Wu W.L."/>
            <person name="Chen Y.Y."/>
            <person name="Lin Y.F."/>
            <person name="Hsu J.L."/>
            <person name="Li C.Y."/>
            <person name="Wang Z.W."/>
            <person name="Zhao X."/>
            <person name="Zhong W.Y."/>
            <person name="Ma X.K."/>
            <person name="Ma L."/>
            <person name="Huang J."/>
            <person name="Chen G.Z."/>
            <person name="Huang M.Z."/>
            <person name="Huang L."/>
            <person name="Peng D.H."/>
            <person name="Luo Y.B."/>
            <person name="Zou S.Q."/>
            <person name="Chen S.P."/>
            <person name="Lan S."/>
            <person name="Tsai W.C."/>
            <person name="Van de Peer Y."/>
            <person name="Liu Z.J."/>
        </authorList>
    </citation>
    <scope>NUCLEOTIDE SEQUENCE [LARGE SCALE GENOMIC DNA]</scope>
    <source>
        <strain evidence="4">Lor287</strain>
    </source>
</reference>
<dbReference type="AlphaFoldDB" id="A0AAP0FTP8"/>
<evidence type="ECO:0000256" key="1">
    <source>
        <dbReference type="ARBA" id="ARBA00006643"/>
    </source>
</evidence>
<evidence type="ECO:0000313" key="4">
    <source>
        <dbReference type="EMBL" id="KAK8914313.1"/>
    </source>
</evidence>
<feature type="repeat" description="PPR" evidence="3">
    <location>
        <begin position="186"/>
        <end position="220"/>
    </location>
</feature>
<dbReference type="Proteomes" id="UP001418222">
    <property type="component" value="Unassembled WGS sequence"/>
</dbReference>
<evidence type="ECO:0000256" key="3">
    <source>
        <dbReference type="PROSITE-ProRule" id="PRU00708"/>
    </source>
</evidence>
<dbReference type="Gene3D" id="1.25.40.10">
    <property type="entry name" value="Tetratricopeptide repeat domain"/>
    <property type="match status" value="4"/>
</dbReference>
<accession>A0AAP0FTP8</accession>
<dbReference type="Pfam" id="PF13041">
    <property type="entry name" value="PPR_2"/>
    <property type="match status" value="2"/>
</dbReference>
<dbReference type="EMBL" id="JBBWWQ010000021">
    <property type="protein sequence ID" value="KAK8914313.1"/>
    <property type="molecule type" value="Genomic_DNA"/>
</dbReference>
<dbReference type="Pfam" id="PF01535">
    <property type="entry name" value="PPR"/>
    <property type="match status" value="5"/>
</dbReference>
<keyword evidence="5" id="KW-1185">Reference proteome</keyword>
<protein>
    <submittedName>
        <fullName evidence="4">Pentatricopeptide repeat-containing protein</fullName>
    </submittedName>
</protein>
<dbReference type="SUPFAM" id="SSF48452">
    <property type="entry name" value="TPR-like"/>
    <property type="match status" value="1"/>
</dbReference>
<feature type="repeat" description="PPR" evidence="3">
    <location>
        <begin position="248"/>
        <end position="282"/>
    </location>
</feature>
<dbReference type="PANTHER" id="PTHR47926:SF376">
    <property type="entry name" value="TETRATRICOPEPTIDE-LIKE HELICAL DOMAIN SUPERFAMILY"/>
    <property type="match status" value="1"/>
</dbReference>
<proteinExistence type="inferred from homology"/>
<dbReference type="GO" id="GO:0003729">
    <property type="term" value="F:mRNA binding"/>
    <property type="evidence" value="ECO:0007669"/>
    <property type="project" value="UniProtKB-ARBA"/>
</dbReference>
<dbReference type="PROSITE" id="PS51375">
    <property type="entry name" value="PPR"/>
    <property type="match status" value="4"/>
</dbReference>
<evidence type="ECO:0000313" key="5">
    <source>
        <dbReference type="Proteomes" id="UP001418222"/>
    </source>
</evidence>
<dbReference type="InterPro" id="IPR002885">
    <property type="entry name" value="PPR_rpt"/>
</dbReference>
<feature type="repeat" description="PPR" evidence="3">
    <location>
        <begin position="349"/>
        <end position="383"/>
    </location>
</feature>
<dbReference type="InterPro" id="IPR011990">
    <property type="entry name" value="TPR-like_helical_dom_sf"/>
</dbReference>
<dbReference type="Pfam" id="PF20431">
    <property type="entry name" value="E_motif"/>
    <property type="match status" value="1"/>
</dbReference>
<feature type="repeat" description="PPR" evidence="3">
    <location>
        <begin position="85"/>
        <end position="119"/>
    </location>
</feature>
<comment type="caution">
    <text evidence="4">The sequence shown here is derived from an EMBL/GenBank/DDBJ whole genome shotgun (WGS) entry which is preliminary data.</text>
</comment>
<comment type="similarity">
    <text evidence="1">Belongs to the PPR family. PCMP-H subfamily.</text>
</comment>
<dbReference type="InterPro" id="IPR046848">
    <property type="entry name" value="E_motif"/>
</dbReference>
<dbReference type="PANTHER" id="PTHR47926">
    <property type="entry name" value="PENTATRICOPEPTIDE REPEAT-CONTAINING PROTEIN"/>
    <property type="match status" value="1"/>
</dbReference>
<dbReference type="FunFam" id="1.25.40.10:FF:000690">
    <property type="entry name" value="Pentatricopeptide repeat-containing protein"/>
    <property type="match status" value="1"/>
</dbReference>
<name>A0AAP0FTP8_9ASPA</name>
<keyword evidence="2" id="KW-0677">Repeat</keyword>
<dbReference type="GO" id="GO:0009451">
    <property type="term" value="P:RNA modification"/>
    <property type="evidence" value="ECO:0007669"/>
    <property type="project" value="InterPro"/>
</dbReference>
<dbReference type="InterPro" id="IPR046960">
    <property type="entry name" value="PPR_At4g14850-like_plant"/>
</dbReference>
<gene>
    <name evidence="4" type="ORF">KSP39_PZI023612</name>
</gene>
<dbReference type="NCBIfam" id="TIGR00756">
    <property type="entry name" value="PPR"/>
    <property type="match status" value="6"/>
</dbReference>
<sequence>MPSSSFLALQSPLLAISSPAGLKNLLPSLLQRCSSSKDLESLHSAIMKNNFHQDSFIINQFLAACSRLNQIDRALLAFNRMIDPNIFVFNAMIGCLINCSAAADALHLFVELPKSNHLPTCHTFSQLIRACTQIPAAGFGKAVHGQIRRSGFICHLVLQTGLIHFYSMLHQIEDSRKVFDEISVRDAFSWNTMIFGYTQVGDMNAANKLFDEMPGRNAVSWNAMIAGYARSGDAESSASLFRQMPDKNLISWTTMICCYSQNGLFREALEMFDAMRDARVSPDKVTMCSAISACAHLCALEPGRRMRRLIALYDFSMDVYIGSALVDMYAKCGCIERSLVLFFKLEEKNLFCWNSIIDGLAMHGRSAHALYMLSKMIECSSSMPNGVTFISILRACSHAGLVEEGRSMFSSMVEDYSIAPEMEHYSCMVDLLARAGHVHEALDFVRKMRIVPSSVVWGALLSGCKIHGNTEVAKIAMERLEDLDPRESSRYMVLVEMYAKENRWAEVGDVRKKMKELGVHKPSPGGSWIEINGVVHEFAASDASPLSSDSIFLFVSELHGHMQQQQLQRLDFELLLFDERGDFFAN</sequence>
<organism evidence="4 5">
    <name type="scientific">Platanthera zijinensis</name>
    <dbReference type="NCBI Taxonomy" id="2320716"/>
    <lineage>
        <taxon>Eukaryota</taxon>
        <taxon>Viridiplantae</taxon>
        <taxon>Streptophyta</taxon>
        <taxon>Embryophyta</taxon>
        <taxon>Tracheophyta</taxon>
        <taxon>Spermatophyta</taxon>
        <taxon>Magnoliopsida</taxon>
        <taxon>Liliopsida</taxon>
        <taxon>Asparagales</taxon>
        <taxon>Orchidaceae</taxon>
        <taxon>Orchidoideae</taxon>
        <taxon>Orchideae</taxon>
        <taxon>Orchidinae</taxon>
        <taxon>Platanthera</taxon>
    </lineage>
</organism>
<dbReference type="FunFam" id="1.25.40.10:FF:000393">
    <property type="entry name" value="Pentatricopeptide repeat-containing protein At1g20230"/>
    <property type="match status" value="1"/>
</dbReference>
<evidence type="ECO:0000256" key="2">
    <source>
        <dbReference type="ARBA" id="ARBA00022737"/>
    </source>
</evidence>